<accession>A0AAN7PF21</accession>
<keyword evidence="1" id="KW-0175">Coiled coil</keyword>
<evidence type="ECO:0000313" key="5">
    <source>
        <dbReference type="Proteomes" id="UP001353858"/>
    </source>
</evidence>
<protein>
    <recommendedName>
        <fullName evidence="3">DUF4806 domain-containing protein</fullName>
    </recommendedName>
</protein>
<evidence type="ECO:0000313" key="4">
    <source>
        <dbReference type="EMBL" id="KAK4884277.1"/>
    </source>
</evidence>
<dbReference type="Proteomes" id="UP001353858">
    <property type="component" value="Unassembled WGS sequence"/>
</dbReference>
<name>A0AAN7PF21_9COLE</name>
<feature type="region of interest" description="Disordered" evidence="2">
    <location>
        <begin position="1"/>
        <end position="33"/>
    </location>
</feature>
<dbReference type="AlphaFoldDB" id="A0AAN7PF21"/>
<dbReference type="PANTHER" id="PTHR34153">
    <property type="entry name" value="SI:CH211-262H13.3-RELATED-RELATED"/>
    <property type="match status" value="1"/>
</dbReference>
<dbReference type="Pfam" id="PF16064">
    <property type="entry name" value="DUF4806"/>
    <property type="match status" value="1"/>
</dbReference>
<feature type="compositionally biased region" description="Low complexity" evidence="2">
    <location>
        <begin position="1"/>
        <end position="11"/>
    </location>
</feature>
<feature type="coiled-coil region" evidence="1">
    <location>
        <begin position="39"/>
        <end position="66"/>
    </location>
</feature>
<organism evidence="4 5">
    <name type="scientific">Aquatica leii</name>
    <dbReference type="NCBI Taxonomy" id="1421715"/>
    <lineage>
        <taxon>Eukaryota</taxon>
        <taxon>Metazoa</taxon>
        <taxon>Ecdysozoa</taxon>
        <taxon>Arthropoda</taxon>
        <taxon>Hexapoda</taxon>
        <taxon>Insecta</taxon>
        <taxon>Pterygota</taxon>
        <taxon>Neoptera</taxon>
        <taxon>Endopterygota</taxon>
        <taxon>Coleoptera</taxon>
        <taxon>Polyphaga</taxon>
        <taxon>Elateriformia</taxon>
        <taxon>Elateroidea</taxon>
        <taxon>Lampyridae</taxon>
        <taxon>Luciolinae</taxon>
        <taxon>Aquatica</taxon>
    </lineage>
</organism>
<reference evidence="5" key="1">
    <citation type="submission" date="2023-01" db="EMBL/GenBank/DDBJ databases">
        <title>Key to firefly adult light organ development and bioluminescence: homeobox transcription factors regulate luciferase expression and transportation to peroxisome.</title>
        <authorList>
            <person name="Fu X."/>
        </authorList>
    </citation>
    <scope>NUCLEOTIDE SEQUENCE [LARGE SCALE GENOMIC DNA]</scope>
</reference>
<keyword evidence="5" id="KW-1185">Reference proteome</keyword>
<feature type="domain" description="DUF4806" evidence="3">
    <location>
        <begin position="80"/>
        <end position="157"/>
    </location>
</feature>
<evidence type="ECO:0000259" key="3">
    <source>
        <dbReference type="Pfam" id="PF16064"/>
    </source>
</evidence>
<gene>
    <name evidence="4" type="ORF">RN001_000548</name>
</gene>
<evidence type="ECO:0000256" key="1">
    <source>
        <dbReference type="SAM" id="Coils"/>
    </source>
</evidence>
<sequence length="228" mass="25819">MSSFSDSSSESNPYRNSDDSDIDPDYLEERGQDTIDRQLSDIKFEIKDLRKTLEKIENLLLSKTANNLEIGETEEDLFQNLPVSSVKELENFNIKLEDKQVLNRLVAFLYVLGREDAHKTIYVMLKKVMTNEVAQLFSTQGRKQKRAFLELKNLYGAITNKICLQRSRQIKKRGGGNADKNRGNFNNGAWGEPNRGGDWNNMAPNQGYDSGGDWGSEGGNLWDNQGGN</sequence>
<dbReference type="EMBL" id="JARPUR010000001">
    <property type="protein sequence ID" value="KAK4884277.1"/>
    <property type="molecule type" value="Genomic_DNA"/>
</dbReference>
<feature type="region of interest" description="Disordered" evidence="2">
    <location>
        <begin position="169"/>
        <end position="228"/>
    </location>
</feature>
<evidence type="ECO:0000256" key="2">
    <source>
        <dbReference type="SAM" id="MobiDB-lite"/>
    </source>
</evidence>
<comment type="caution">
    <text evidence="4">The sequence shown here is derived from an EMBL/GenBank/DDBJ whole genome shotgun (WGS) entry which is preliminary data.</text>
</comment>
<dbReference type="InterPro" id="IPR032071">
    <property type="entry name" value="DUF4806"/>
</dbReference>
<proteinExistence type="predicted"/>
<dbReference type="PANTHER" id="PTHR34153:SF2">
    <property type="entry name" value="SI:CH211-262H13.3-RELATED"/>
    <property type="match status" value="1"/>
</dbReference>
<feature type="compositionally biased region" description="Gly residues" evidence="2">
    <location>
        <begin position="209"/>
        <end position="218"/>
    </location>
</feature>